<keyword evidence="2" id="KW-1185">Reference proteome</keyword>
<dbReference type="InterPro" id="IPR007485">
    <property type="entry name" value="LPS_assembly_LptE"/>
</dbReference>
<dbReference type="Proteomes" id="UP000198704">
    <property type="component" value="Unassembled WGS sequence"/>
</dbReference>
<dbReference type="Gene3D" id="3.30.160.150">
    <property type="entry name" value="Lipoprotein like domain"/>
    <property type="match status" value="1"/>
</dbReference>
<protein>
    <submittedName>
        <fullName evidence="1">LPS-assembly lipoprotein</fullName>
    </submittedName>
</protein>
<dbReference type="GO" id="GO:0043165">
    <property type="term" value="P:Gram-negative-bacterium-type cell outer membrane assembly"/>
    <property type="evidence" value="ECO:0007669"/>
    <property type="project" value="InterPro"/>
</dbReference>
<proteinExistence type="predicted"/>
<keyword evidence="1" id="KW-0449">Lipoprotein</keyword>
<name>A0A1H0AM83_9HYPH</name>
<dbReference type="STRING" id="582672.SAMN05216360_107260"/>
<accession>A0A1H0AM83</accession>
<dbReference type="EMBL" id="FNHS01000007">
    <property type="protein sequence ID" value="SDN34519.1"/>
    <property type="molecule type" value="Genomic_DNA"/>
</dbReference>
<organism evidence="1 2">
    <name type="scientific">Methylobacterium phyllostachyos</name>
    <dbReference type="NCBI Taxonomy" id="582672"/>
    <lineage>
        <taxon>Bacteria</taxon>
        <taxon>Pseudomonadati</taxon>
        <taxon>Pseudomonadota</taxon>
        <taxon>Alphaproteobacteria</taxon>
        <taxon>Hyphomicrobiales</taxon>
        <taxon>Methylobacteriaceae</taxon>
        <taxon>Methylobacterium</taxon>
    </lineage>
</organism>
<evidence type="ECO:0000313" key="2">
    <source>
        <dbReference type="Proteomes" id="UP000198704"/>
    </source>
</evidence>
<reference evidence="2" key="1">
    <citation type="submission" date="2016-10" db="EMBL/GenBank/DDBJ databases">
        <authorList>
            <person name="Varghese N."/>
            <person name="Submissions S."/>
        </authorList>
    </citation>
    <scope>NUCLEOTIDE SEQUENCE [LARGE SCALE GENOMIC DNA]</scope>
    <source>
        <strain evidence="2">BL47</strain>
    </source>
</reference>
<evidence type="ECO:0000313" key="1">
    <source>
        <dbReference type="EMBL" id="SDN34519.1"/>
    </source>
</evidence>
<dbReference type="Pfam" id="PF04390">
    <property type="entry name" value="LptE"/>
    <property type="match status" value="1"/>
</dbReference>
<dbReference type="AlphaFoldDB" id="A0A1H0AM83"/>
<sequence length="207" mass="21769">MAFSLVARHAVSALERSGEAGRNDSVMVGTGVSVAGRIARLACVVGLSVSLSACFRPLYGPTASGESVPALLASVQVDDVAMAQGQERLGHYLRSELVFDLDGSGQPATKRYRLKLSGSEIVQTPIVSSTTGRAEAGTLVANIKYSLEDMSGTKVYTEGVATSTATYDRSVQRFASQRAARDAEIRLASVLSDQIKSRLAAVLSTKP</sequence>
<dbReference type="GO" id="GO:0019867">
    <property type="term" value="C:outer membrane"/>
    <property type="evidence" value="ECO:0007669"/>
    <property type="project" value="InterPro"/>
</dbReference>
<gene>
    <name evidence="1" type="ORF">SAMN05216360_107260</name>
</gene>